<dbReference type="AlphaFoldDB" id="A0A6G0KY16"/>
<dbReference type="EMBL" id="QXGC01000834">
    <property type="protein sequence ID" value="KAE9219410.1"/>
    <property type="molecule type" value="Genomic_DNA"/>
</dbReference>
<dbReference type="EMBL" id="QXFX01000850">
    <property type="protein sequence ID" value="KAE9102614.1"/>
    <property type="molecule type" value="Genomic_DNA"/>
</dbReference>
<evidence type="ECO:0000313" key="3">
    <source>
        <dbReference type="Proteomes" id="UP000476176"/>
    </source>
</evidence>
<accession>A0A6G0KY16</accession>
<comment type="caution">
    <text evidence="1">The sequence shown here is derived from an EMBL/GenBank/DDBJ whole genome shotgun (WGS) entry which is preliminary data.</text>
</comment>
<reference evidence="3 4" key="1">
    <citation type="submission" date="2018-09" db="EMBL/GenBank/DDBJ databases">
        <title>Genomic investigation of the strawberry pathogen Phytophthora fragariae indicates pathogenicity is determined by transcriptional variation in three key races.</title>
        <authorList>
            <person name="Adams T.M."/>
            <person name="Armitage A.D."/>
            <person name="Sobczyk M.K."/>
            <person name="Bates H.J."/>
            <person name="Dunwell J.M."/>
            <person name="Nellist C.F."/>
            <person name="Harrison R.J."/>
        </authorList>
    </citation>
    <scope>NUCLEOTIDE SEQUENCE [LARGE SCALE GENOMIC DNA]</scope>
    <source>
        <strain evidence="2 3">BC-23</strain>
        <strain evidence="1 4">ONT-3</strain>
    </source>
</reference>
<proteinExistence type="predicted"/>
<gene>
    <name evidence="2" type="ORF">PF004_g13614</name>
    <name evidence="1" type="ORF">PF010_g14039</name>
</gene>
<evidence type="ECO:0000313" key="2">
    <source>
        <dbReference type="EMBL" id="KAE9219410.1"/>
    </source>
</evidence>
<name>A0A6G0KY16_9STRA</name>
<sequence length="50" mass="5518">MVPTQTYCAMAALYCVLHAFSLSSPKKHVSVTRLQLHSRGGGMPHEKNYA</sequence>
<dbReference type="Proteomes" id="UP000476176">
    <property type="component" value="Unassembled WGS sequence"/>
</dbReference>
<protein>
    <submittedName>
        <fullName evidence="1">Uncharacterized protein</fullName>
    </submittedName>
</protein>
<evidence type="ECO:0000313" key="4">
    <source>
        <dbReference type="Proteomes" id="UP000488956"/>
    </source>
</evidence>
<dbReference type="Proteomes" id="UP000488956">
    <property type="component" value="Unassembled WGS sequence"/>
</dbReference>
<organism evidence="1 4">
    <name type="scientific">Phytophthora fragariae</name>
    <dbReference type="NCBI Taxonomy" id="53985"/>
    <lineage>
        <taxon>Eukaryota</taxon>
        <taxon>Sar</taxon>
        <taxon>Stramenopiles</taxon>
        <taxon>Oomycota</taxon>
        <taxon>Peronosporomycetes</taxon>
        <taxon>Peronosporales</taxon>
        <taxon>Peronosporaceae</taxon>
        <taxon>Phytophthora</taxon>
    </lineage>
</organism>
<evidence type="ECO:0000313" key="1">
    <source>
        <dbReference type="EMBL" id="KAE9102614.1"/>
    </source>
</evidence>